<proteinExistence type="inferred from homology"/>
<comment type="caution">
    <text evidence="6">The sequence shown here is derived from an EMBL/GenBank/DDBJ whole genome shotgun (WGS) entry which is preliminary data.</text>
</comment>
<evidence type="ECO:0000313" key="6">
    <source>
        <dbReference type="EMBL" id="KAK4107020.1"/>
    </source>
</evidence>
<comment type="similarity">
    <text evidence="4">Belongs to the peptidase S8 family.</text>
</comment>
<reference evidence="6" key="1">
    <citation type="journal article" date="2023" name="Mol. Phylogenet. Evol.">
        <title>Genome-scale phylogeny and comparative genomics of the fungal order Sordariales.</title>
        <authorList>
            <person name="Hensen N."/>
            <person name="Bonometti L."/>
            <person name="Westerberg I."/>
            <person name="Brannstrom I.O."/>
            <person name="Guillou S."/>
            <person name="Cros-Aarteil S."/>
            <person name="Calhoun S."/>
            <person name="Haridas S."/>
            <person name="Kuo A."/>
            <person name="Mondo S."/>
            <person name="Pangilinan J."/>
            <person name="Riley R."/>
            <person name="LaButti K."/>
            <person name="Andreopoulos B."/>
            <person name="Lipzen A."/>
            <person name="Chen C."/>
            <person name="Yan M."/>
            <person name="Daum C."/>
            <person name="Ng V."/>
            <person name="Clum A."/>
            <person name="Steindorff A."/>
            <person name="Ohm R.A."/>
            <person name="Martin F."/>
            <person name="Silar P."/>
            <person name="Natvig D.O."/>
            <person name="Lalanne C."/>
            <person name="Gautier V."/>
            <person name="Ament-Velasquez S.L."/>
            <person name="Kruys A."/>
            <person name="Hutchinson M.I."/>
            <person name="Powell A.J."/>
            <person name="Barry K."/>
            <person name="Miller A.N."/>
            <person name="Grigoriev I.V."/>
            <person name="Debuchy R."/>
            <person name="Gladieux P."/>
            <person name="Hiltunen Thoren M."/>
            <person name="Johannesson H."/>
        </authorList>
    </citation>
    <scope>NUCLEOTIDE SEQUENCE</scope>
    <source>
        <strain evidence="6">CBS 508.74</strain>
    </source>
</reference>
<gene>
    <name evidence="6" type="ORF">N656DRAFT_720930</name>
</gene>
<feature type="active site" description="Charge relay system" evidence="4">
    <location>
        <position position="253"/>
    </location>
</feature>
<feature type="active site" description="Charge relay system" evidence="4">
    <location>
        <position position="428"/>
    </location>
</feature>
<protein>
    <submittedName>
        <fullName evidence="6">Subtilisin-like protein</fullName>
    </submittedName>
</protein>
<dbReference type="EMBL" id="MU853387">
    <property type="protein sequence ID" value="KAK4107020.1"/>
    <property type="molecule type" value="Genomic_DNA"/>
</dbReference>
<dbReference type="InterPro" id="IPR036852">
    <property type="entry name" value="Peptidase_S8/S53_dom_sf"/>
</dbReference>
<keyword evidence="3 4" id="KW-0720">Serine protease</keyword>
<dbReference type="PROSITE" id="PS51892">
    <property type="entry name" value="SUBTILASE"/>
    <property type="match status" value="1"/>
</dbReference>
<dbReference type="PRINTS" id="PR00723">
    <property type="entry name" value="SUBTILISIN"/>
</dbReference>
<dbReference type="SUPFAM" id="SSF52743">
    <property type="entry name" value="Subtilisin-like"/>
    <property type="match status" value="1"/>
</dbReference>
<dbReference type="Pfam" id="PF00082">
    <property type="entry name" value="Peptidase_S8"/>
    <property type="match status" value="1"/>
</dbReference>
<dbReference type="GO" id="GO:0006508">
    <property type="term" value="P:proteolysis"/>
    <property type="evidence" value="ECO:0007669"/>
    <property type="project" value="UniProtKB-KW"/>
</dbReference>
<dbReference type="RefSeq" id="XP_064664590.1">
    <property type="nucleotide sequence ID" value="XM_064812475.1"/>
</dbReference>
<evidence type="ECO:0000313" key="7">
    <source>
        <dbReference type="Proteomes" id="UP001302812"/>
    </source>
</evidence>
<keyword evidence="7" id="KW-1185">Reference proteome</keyword>
<evidence type="ECO:0000256" key="4">
    <source>
        <dbReference type="PROSITE-ProRule" id="PRU01240"/>
    </source>
</evidence>
<evidence type="ECO:0000256" key="2">
    <source>
        <dbReference type="ARBA" id="ARBA00022801"/>
    </source>
</evidence>
<evidence type="ECO:0000256" key="1">
    <source>
        <dbReference type="ARBA" id="ARBA00022670"/>
    </source>
</evidence>
<feature type="domain" description="Peptidase S8/S53" evidence="5">
    <location>
        <begin position="199"/>
        <end position="446"/>
    </location>
</feature>
<name>A0AAN6T6J3_9PEZI</name>
<dbReference type="AlphaFoldDB" id="A0AAN6T6J3"/>
<accession>A0AAN6T6J3</accession>
<keyword evidence="1 4" id="KW-0645">Protease</keyword>
<dbReference type="InterPro" id="IPR000209">
    <property type="entry name" value="Peptidase_S8/S53_dom"/>
</dbReference>
<evidence type="ECO:0000256" key="3">
    <source>
        <dbReference type="ARBA" id="ARBA00022825"/>
    </source>
</evidence>
<keyword evidence="2 4" id="KW-0378">Hydrolase</keyword>
<dbReference type="InterPro" id="IPR015500">
    <property type="entry name" value="Peptidase_S8_subtilisin-rel"/>
</dbReference>
<evidence type="ECO:0000259" key="5">
    <source>
        <dbReference type="Pfam" id="PF00082"/>
    </source>
</evidence>
<dbReference type="GeneID" id="89936600"/>
<organism evidence="6 7">
    <name type="scientific">Canariomyces notabilis</name>
    <dbReference type="NCBI Taxonomy" id="2074819"/>
    <lineage>
        <taxon>Eukaryota</taxon>
        <taxon>Fungi</taxon>
        <taxon>Dikarya</taxon>
        <taxon>Ascomycota</taxon>
        <taxon>Pezizomycotina</taxon>
        <taxon>Sordariomycetes</taxon>
        <taxon>Sordariomycetidae</taxon>
        <taxon>Sordariales</taxon>
        <taxon>Chaetomiaceae</taxon>
        <taxon>Canariomyces</taxon>
    </lineage>
</organism>
<sequence length="524" mass="59079">MIFNWLTASNTTKVRKIIEVVVDDFEDAARPSHCDDAIVKCLKPFNIEAWDWRRMDIDSDVISRAAGDHVRVVNLYCSGLNAVLRSWSDREGLPSLKALEEVYLETHQGRESLETMERYVSKFEERLKENYKLCHGRELLVECAPVTAAPDDAAGGKKGGINTGVKNGRGREEEDWLLCMDEFSKFIQTCPPKAGSSSRTVTVALIDDGVQSSYDGLNVNIQNGESWAKAREFQWGKPGRRFRPTYYTSQHGHGTVMAWYIRRVCREVRLLVAKLDSVMAPRTPVTFSIESAAKAIDWAVKEGADIINMSWAIDMHEADRSSDKRYKPLKDAIEKAVKKNILLFCANPDKGSEEAEPKTFPKCLPGVTSLFCIGAAENGQRWMKISRNDETCDFFLPGVRLDIEAESRQGNPKGSKSFEQWKEFGGSSLACALASGLAAMILHCSQICDITNEQWAWLKSYNGMKAAFESLQVTSELWLPVRKVFGQPFVSKTDTPEKKRQRLREDVVDKHFLATMPKPEGKRR</sequence>
<reference evidence="6" key="2">
    <citation type="submission" date="2023-05" db="EMBL/GenBank/DDBJ databases">
        <authorList>
            <consortium name="Lawrence Berkeley National Laboratory"/>
            <person name="Steindorff A."/>
            <person name="Hensen N."/>
            <person name="Bonometti L."/>
            <person name="Westerberg I."/>
            <person name="Brannstrom I.O."/>
            <person name="Guillou S."/>
            <person name="Cros-Aarteil S."/>
            <person name="Calhoun S."/>
            <person name="Haridas S."/>
            <person name="Kuo A."/>
            <person name="Mondo S."/>
            <person name="Pangilinan J."/>
            <person name="Riley R."/>
            <person name="Labutti K."/>
            <person name="Andreopoulos B."/>
            <person name="Lipzen A."/>
            <person name="Chen C."/>
            <person name="Yanf M."/>
            <person name="Daum C."/>
            <person name="Ng V."/>
            <person name="Clum A."/>
            <person name="Ohm R."/>
            <person name="Martin F."/>
            <person name="Silar P."/>
            <person name="Natvig D."/>
            <person name="Lalanne C."/>
            <person name="Gautier V."/>
            <person name="Ament-Velasquez S.L."/>
            <person name="Kruys A."/>
            <person name="Hutchinson M.I."/>
            <person name="Powell A.J."/>
            <person name="Barry K."/>
            <person name="Miller A.N."/>
            <person name="Grigoriev I.V."/>
            <person name="Debuchy R."/>
            <person name="Gladieux P."/>
            <person name="Thoren M.H."/>
            <person name="Johannesson H."/>
        </authorList>
    </citation>
    <scope>NUCLEOTIDE SEQUENCE</scope>
    <source>
        <strain evidence="6">CBS 508.74</strain>
    </source>
</reference>
<dbReference type="Gene3D" id="3.40.50.200">
    <property type="entry name" value="Peptidase S8/S53 domain"/>
    <property type="match status" value="1"/>
</dbReference>
<dbReference type="GO" id="GO:0004252">
    <property type="term" value="F:serine-type endopeptidase activity"/>
    <property type="evidence" value="ECO:0007669"/>
    <property type="project" value="UniProtKB-UniRule"/>
</dbReference>
<feature type="active site" description="Charge relay system" evidence="4">
    <location>
        <position position="207"/>
    </location>
</feature>
<dbReference type="Proteomes" id="UP001302812">
    <property type="component" value="Unassembled WGS sequence"/>
</dbReference>